<comment type="cofactor">
    <cofactor evidence="1">
        <name>Mn(2+)</name>
        <dbReference type="ChEBI" id="CHEBI:29035"/>
    </cofactor>
</comment>
<dbReference type="EC" id="3.1.3.16" evidence="1"/>
<keyword evidence="1" id="KW-0464">Manganese</keyword>
<evidence type="ECO:0000259" key="3">
    <source>
        <dbReference type="PROSITE" id="PS51746"/>
    </source>
</evidence>
<dbReference type="SMART" id="SM00332">
    <property type="entry name" value="PP2Cc"/>
    <property type="match status" value="1"/>
</dbReference>
<proteinExistence type="inferred from homology"/>
<evidence type="ECO:0000256" key="2">
    <source>
        <dbReference type="SAM" id="MobiDB-lite"/>
    </source>
</evidence>
<evidence type="ECO:0000313" key="4">
    <source>
        <dbReference type="EMBL" id="KAG7344582.1"/>
    </source>
</evidence>
<comment type="caution">
    <text evidence="4">The sequence shown here is derived from an EMBL/GenBank/DDBJ whole genome shotgun (WGS) entry which is preliminary data.</text>
</comment>
<comment type="cofactor">
    <cofactor evidence="1">
        <name>Mg(2+)</name>
        <dbReference type="ChEBI" id="CHEBI:18420"/>
    </cofactor>
</comment>
<keyword evidence="1" id="KW-0904">Protein phosphatase</keyword>
<feature type="region of interest" description="Disordered" evidence="2">
    <location>
        <begin position="198"/>
        <end position="230"/>
    </location>
</feature>
<protein>
    <recommendedName>
        <fullName evidence="1">Protein phosphatase</fullName>
        <ecNumber evidence="1">3.1.3.16</ecNumber>
    </recommendedName>
</protein>
<keyword evidence="1" id="KW-0378">Hydrolase</keyword>
<dbReference type="InterPro" id="IPR039123">
    <property type="entry name" value="PPTC7"/>
</dbReference>
<comment type="catalytic activity">
    <reaction evidence="1">
        <text>O-phospho-L-threonyl-[protein] + H2O = L-threonyl-[protein] + phosphate</text>
        <dbReference type="Rhea" id="RHEA:47004"/>
        <dbReference type="Rhea" id="RHEA-COMP:11060"/>
        <dbReference type="Rhea" id="RHEA-COMP:11605"/>
        <dbReference type="ChEBI" id="CHEBI:15377"/>
        <dbReference type="ChEBI" id="CHEBI:30013"/>
        <dbReference type="ChEBI" id="CHEBI:43474"/>
        <dbReference type="ChEBI" id="CHEBI:61977"/>
        <dbReference type="EC" id="3.1.3.16"/>
    </reaction>
</comment>
<dbReference type="Proteomes" id="UP000693970">
    <property type="component" value="Unassembled WGS sequence"/>
</dbReference>
<gene>
    <name evidence="4" type="ORF">IV203_022590</name>
</gene>
<dbReference type="GO" id="GO:0004722">
    <property type="term" value="F:protein serine/threonine phosphatase activity"/>
    <property type="evidence" value="ECO:0007669"/>
    <property type="project" value="UniProtKB-EC"/>
</dbReference>
<dbReference type="PROSITE" id="PS51746">
    <property type="entry name" value="PPM_2"/>
    <property type="match status" value="1"/>
</dbReference>
<evidence type="ECO:0000313" key="5">
    <source>
        <dbReference type="Proteomes" id="UP000693970"/>
    </source>
</evidence>
<dbReference type="SMART" id="SM00331">
    <property type="entry name" value="PP2C_SIG"/>
    <property type="match status" value="1"/>
</dbReference>
<dbReference type="GO" id="GO:0046872">
    <property type="term" value="F:metal ion binding"/>
    <property type="evidence" value="ECO:0007669"/>
    <property type="project" value="UniProtKB-UniRule"/>
</dbReference>
<organism evidence="4 5">
    <name type="scientific">Nitzschia inconspicua</name>
    <dbReference type="NCBI Taxonomy" id="303405"/>
    <lineage>
        <taxon>Eukaryota</taxon>
        <taxon>Sar</taxon>
        <taxon>Stramenopiles</taxon>
        <taxon>Ochrophyta</taxon>
        <taxon>Bacillariophyta</taxon>
        <taxon>Bacillariophyceae</taxon>
        <taxon>Bacillariophycidae</taxon>
        <taxon>Bacillariales</taxon>
        <taxon>Bacillariaceae</taxon>
        <taxon>Nitzschia</taxon>
    </lineage>
</organism>
<dbReference type="EMBL" id="JAGRRH010000023">
    <property type="protein sequence ID" value="KAG7344582.1"/>
    <property type="molecule type" value="Genomic_DNA"/>
</dbReference>
<dbReference type="PANTHER" id="PTHR12320">
    <property type="entry name" value="PROTEIN PHOSPHATASE 2C"/>
    <property type="match status" value="1"/>
</dbReference>
<dbReference type="PANTHER" id="PTHR12320:SF1">
    <property type="entry name" value="PROTEIN PHOSPHATASE PTC7 HOMOLOG"/>
    <property type="match status" value="1"/>
</dbReference>
<accession>A0A9K3KIY9</accession>
<name>A0A9K3KIY9_9STRA</name>
<reference evidence="4" key="1">
    <citation type="journal article" date="2021" name="Sci. Rep.">
        <title>Diploid genomic architecture of Nitzschia inconspicua, an elite biomass production diatom.</title>
        <authorList>
            <person name="Oliver A."/>
            <person name="Podell S."/>
            <person name="Pinowska A."/>
            <person name="Traller J.C."/>
            <person name="Smith S.R."/>
            <person name="McClure R."/>
            <person name="Beliaev A."/>
            <person name="Bohutskyi P."/>
            <person name="Hill E.A."/>
            <person name="Rabines A."/>
            <person name="Zheng H."/>
            <person name="Allen L.Z."/>
            <person name="Kuo A."/>
            <person name="Grigoriev I.V."/>
            <person name="Allen A.E."/>
            <person name="Hazlebeck D."/>
            <person name="Allen E.E."/>
        </authorList>
    </citation>
    <scope>NUCLEOTIDE SEQUENCE</scope>
    <source>
        <strain evidence="4">Hildebrandi</strain>
    </source>
</reference>
<comment type="similarity">
    <text evidence="1">Belongs to the PP2C family.</text>
</comment>
<dbReference type="AlphaFoldDB" id="A0A9K3KIY9"/>
<dbReference type="InterPro" id="IPR001932">
    <property type="entry name" value="PPM-type_phosphatase-like_dom"/>
</dbReference>
<comment type="catalytic activity">
    <reaction evidence="1">
        <text>O-phospho-L-seryl-[protein] + H2O = L-seryl-[protein] + phosphate</text>
        <dbReference type="Rhea" id="RHEA:20629"/>
        <dbReference type="Rhea" id="RHEA-COMP:9863"/>
        <dbReference type="Rhea" id="RHEA-COMP:11604"/>
        <dbReference type="ChEBI" id="CHEBI:15377"/>
        <dbReference type="ChEBI" id="CHEBI:29999"/>
        <dbReference type="ChEBI" id="CHEBI:43474"/>
        <dbReference type="ChEBI" id="CHEBI:83421"/>
        <dbReference type="EC" id="3.1.3.16"/>
    </reaction>
</comment>
<feature type="domain" description="PPM-type phosphatase" evidence="3">
    <location>
        <begin position="79"/>
        <end position="373"/>
    </location>
</feature>
<reference evidence="4" key="2">
    <citation type="submission" date="2021-04" db="EMBL/GenBank/DDBJ databases">
        <authorList>
            <person name="Podell S."/>
        </authorList>
    </citation>
    <scope>NUCLEOTIDE SEQUENCE</scope>
    <source>
        <strain evidence="4">Hildebrandi</strain>
    </source>
</reference>
<keyword evidence="1" id="KW-0460">Magnesium</keyword>
<dbReference type="OrthoDB" id="60843at2759"/>
<sequence length="441" mass="48223">MGCSSSSSFSWRRLLFVWGLFRFINPTLLWTVHASATVASEATVKEENTANDVVTSVPSSSYSSSSSSSYSTYRFLHKTVIIPHDAKKFRGGEDAAATTDQLLVVADGVGGWANRGVNPGLYSRLLTNTIVELFEQENRDSNNKNKKKNDNDTPLQKDDFLVNIVDKANHHAAEQHLGSATCTVVQLVGPNQLKTLNIGDSGYSIHRRKPPPQKNGGDEEDEDDSASPLPPLEVVFASIPGQKQFNFPHQIGGKYGDIVSDVADQKTHALQPGDVLIVYSDGVSDNLYPQDYHDCIDRYSHPVRNESPPSNKQQNGMFEIVSYSLVADCIARQAYVLGKDKSFDSPFAQGARNVGKRYIGGKHDDITVTVAQVVVEQQQEEEETAGPSSAPTTVLAEDPHYTESIYIYTGPIPSKEDLPTLEQVLAKTVEVGGSFGNNDEL</sequence>
<keyword evidence="5" id="KW-1185">Reference proteome</keyword>
<evidence type="ECO:0000256" key="1">
    <source>
        <dbReference type="RuleBase" id="RU366020"/>
    </source>
</evidence>
<keyword evidence="1" id="KW-0479">Metal-binding</keyword>